<reference evidence="8" key="1">
    <citation type="journal article" date="2020" name="Stud. Mycol.">
        <title>101 Dothideomycetes genomes: a test case for predicting lifestyles and emergence of pathogens.</title>
        <authorList>
            <person name="Haridas S."/>
            <person name="Albert R."/>
            <person name="Binder M."/>
            <person name="Bloem J."/>
            <person name="Labutti K."/>
            <person name="Salamov A."/>
            <person name="Andreopoulos B."/>
            <person name="Baker S."/>
            <person name="Barry K."/>
            <person name="Bills G."/>
            <person name="Bluhm B."/>
            <person name="Cannon C."/>
            <person name="Castanera R."/>
            <person name="Culley D."/>
            <person name="Daum C."/>
            <person name="Ezra D."/>
            <person name="Gonzalez J."/>
            <person name="Henrissat B."/>
            <person name="Kuo A."/>
            <person name="Liang C."/>
            <person name="Lipzen A."/>
            <person name="Lutzoni F."/>
            <person name="Magnuson J."/>
            <person name="Mondo S."/>
            <person name="Nolan M."/>
            <person name="Ohm R."/>
            <person name="Pangilinan J."/>
            <person name="Park H.-J."/>
            <person name="Ramirez L."/>
            <person name="Alfaro M."/>
            <person name="Sun H."/>
            <person name="Tritt A."/>
            <person name="Yoshinaga Y."/>
            <person name="Zwiers L.-H."/>
            <person name="Turgeon B."/>
            <person name="Goodwin S."/>
            <person name="Spatafora J."/>
            <person name="Crous P."/>
            <person name="Grigoriev I."/>
        </authorList>
    </citation>
    <scope>NUCLEOTIDE SEQUENCE</scope>
    <source>
        <strain evidence="8">CBS 279.74</strain>
    </source>
</reference>
<keyword evidence="7" id="KW-0732">Signal</keyword>
<dbReference type="InterPro" id="IPR043129">
    <property type="entry name" value="ATPase_NBD"/>
</dbReference>
<dbReference type="AlphaFoldDB" id="A0A6G1K0B9"/>
<dbReference type="Gene3D" id="3.30.420.40">
    <property type="match status" value="3"/>
</dbReference>
<evidence type="ECO:0000256" key="2">
    <source>
        <dbReference type="ARBA" id="ARBA00022741"/>
    </source>
</evidence>
<feature type="chain" id="PRO_5026331584" description="non-chaperonin molecular chaperone ATPase" evidence="7">
    <location>
        <begin position="19"/>
        <end position="513"/>
    </location>
</feature>
<organism evidence="8 9">
    <name type="scientific">Pleomassaria siparia CBS 279.74</name>
    <dbReference type="NCBI Taxonomy" id="1314801"/>
    <lineage>
        <taxon>Eukaryota</taxon>
        <taxon>Fungi</taxon>
        <taxon>Dikarya</taxon>
        <taxon>Ascomycota</taxon>
        <taxon>Pezizomycotina</taxon>
        <taxon>Dothideomycetes</taxon>
        <taxon>Pleosporomycetidae</taxon>
        <taxon>Pleosporales</taxon>
        <taxon>Pleomassariaceae</taxon>
        <taxon>Pleomassaria</taxon>
    </lineage>
</organism>
<keyword evidence="4" id="KW-0143">Chaperone</keyword>
<dbReference type="GO" id="GO:0005524">
    <property type="term" value="F:ATP binding"/>
    <property type="evidence" value="ECO:0007669"/>
    <property type="project" value="UniProtKB-KW"/>
</dbReference>
<name>A0A6G1K0B9_9PLEO</name>
<dbReference type="EC" id="3.6.4.10" evidence="1"/>
<keyword evidence="3 6" id="KW-0067">ATP-binding</keyword>
<dbReference type="Gene3D" id="2.60.34.10">
    <property type="entry name" value="Substrate Binding Domain Of DNAk, Chain A, domain 1"/>
    <property type="match status" value="1"/>
</dbReference>
<accession>A0A6G1K0B9</accession>
<gene>
    <name evidence="8" type="ORF">K504DRAFT_386934</name>
</gene>
<evidence type="ECO:0000256" key="3">
    <source>
        <dbReference type="ARBA" id="ARBA00022840"/>
    </source>
</evidence>
<dbReference type="InterPro" id="IPR013126">
    <property type="entry name" value="Hsp_70_fam"/>
</dbReference>
<proteinExistence type="inferred from homology"/>
<dbReference type="GO" id="GO:0140662">
    <property type="term" value="F:ATP-dependent protein folding chaperone"/>
    <property type="evidence" value="ECO:0007669"/>
    <property type="project" value="InterPro"/>
</dbReference>
<evidence type="ECO:0000256" key="1">
    <source>
        <dbReference type="ARBA" id="ARBA00012554"/>
    </source>
</evidence>
<sequence length="513" mass="57240">MRLSRFIFLVSSIGCTHAWSWLWQTQQPLRSPNQYRDTIIGIHIGPENIRAAAIRNKTVELIRFDNGTLFMPSIVSFITDPPLIGHEVYEHNVVVDNSHNLFGLKWLIGKRFNDPIVQDAIDAFPFKIVDVDGKPEIEVKKALNGKRRTVRIRPEEAIGLMLKRVKTFAAKQLGEKVDAAILTVPADFDNAQRAKVKEAGTLAGFEVLLVVNEPVMAAIGHFNDLVSDHYGAIILSCEEGVYETLAITNDAHLGDTGSTEHRFQTTMKSVEQVLKDLNMTKDSIDDIILMGEHRRGVAGTMKVKGLLETYFRKASFEGIDSVEVIAHGAAIQTYYLTKADSGCPEMEVSLLTLGIETTGGILWPLIKRGTPTPTKKSHTFTTAVDNQTSVLIQVFQGGRQETDYTQLVGDMEVTGILPASKGDPQIEVTFEVMYEGTHDILKVMVRYMENEKSIELKINDEDRLSWEEYDAMVEGSNLYGDKAVERRNEIESHAYNNRIIGIMDGPSNEEAGL</sequence>
<keyword evidence="2 6" id="KW-0547">Nucleotide-binding</keyword>
<feature type="signal peptide" evidence="7">
    <location>
        <begin position="1"/>
        <end position="18"/>
    </location>
</feature>
<dbReference type="Proteomes" id="UP000799428">
    <property type="component" value="Unassembled WGS sequence"/>
</dbReference>
<evidence type="ECO:0000313" key="9">
    <source>
        <dbReference type="Proteomes" id="UP000799428"/>
    </source>
</evidence>
<dbReference type="SUPFAM" id="SSF100920">
    <property type="entry name" value="Heat shock protein 70kD (HSP70), peptide-binding domain"/>
    <property type="match status" value="1"/>
</dbReference>
<dbReference type="Pfam" id="PF00012">
    <property type="entry name" value="HSP70"/>
    <property type="match status" value="2"/>
</dbReference>
<dbReference type="FunFam" id="3.30.30.30:FF:000005">
    <property type="entry name" value="Heat shock protein ssb1"/>
    <property type="match status" value="1"/>
</dbReference>
<protein>
    <recommendedName>
        <fullName evidence="1">non-chaperonin molecular chaperone ATPase</fullName>
        <ecNumber evidence="1">3.6.4.10</ecNumber>
    </recommendedName>
</protein>
<dbReference type="PANTHER" id="PTHR19375">
    <property type="entry name" value="HEAT SHOCK PROTEIN 70KDA"/>
    <property type="match status" value="1"/>
</dbReference>
<dbReference type="InterPro" id="IPR029047">
    <property type="entry name" value="HSP70_peptide-bd_sf"/>
</dbReference>
<evidence type="ECO:0000256" key="5">
    <source>
        <dbReference type="ARBA" id="ARBA00048056"/>
    </source>
</evidence>
<evidence type="ECO:0000256" key="7">
    <source>
        <dbReference type="SAM" id="SignalP"/>
    </source>
</evidence>
<dbReference type="OrthoDB" id="2401965at2759"/>
<evidence type="ECO:0000256" key="6">
    <source>
        <dbReference type="RuleBase" id="RU003322"/>
    </source>
</evidence>
<comment type="similarity">
    <text evidence="6">Belongs to the heat shock protein 70 family.</text>
</comment>
<comment type="catalytic activity">
    <reaction evidence="5">
        <text>ATP + H2O = ADP + phosphate + H(+)</text>
        <dbReference type="Rhea" id="RHEA:13065"/>
        <dbReference type="ChEBI" id="CHEBI:15377"/>
        <dbReference type="ChEBI" id="CHEBI:15378"/>
        <dbReference type="ChEBI" id="CHEBI:30616"/>
        <dbReference type="ChEBI" id="CHEBI:43474"/>
        <dbReference type="ChEBI" id="CHEBI:456216"/>
        <dbReference type="EC" id="3.6.4.10"/>
    </reaction>
</comment>
<keyword evidence="9" id="KW-1185">Reference proteome</keyword>
<dbReference type="EMBL" id="MU005777">
    <property type="protein sequence ID" value="KAF2705962.1"/>
    <property type="molecule type" value="Genomic_DNA"/>
</dbReference>
<evidence type="ECO:0000256" key="4">
    <source>
        <dbReference type="ARBA" id="ARBA00023186"/>
    </source>
</evidence>
<evidence type="ECO:0000313" key="8">
    <source>
        <dbReference type="EMBL" id="KAF2705962.1"/>
    </source>
</evidence>
<dbReference type="SUPFAM" id="SSF53067">
    <property type="entry name" value="Actin-like ATPase domain"/>
    <property type="match status" value="2"/>
</dbReference>